<protein>
    <submittedName>
        <fullName evidence="2">Uncharacterized protein</fullName>
    </submittedName>
</protein>
<dbReference type="Gramene" id="Ma01_t02250.1">
    <property type="protein sequence ID" value="Ma01_p02250.1"/>
    <property type="gene ID" value="Ma01_g02250"/>
</dbReference>
<organism evidence="2 3">
    <name type="scientific">Musa acuminata subsp. malaccensis</name>
    <name type="common">Wild banana</name>
    <name type="synonym">Musa malaccensis</name>
    <dbReference type="NCBI Taxonomy" id="214687"/>
    <lineage>
        <taxon>Eukaryota</taxon>
        <taxon>Viridiplantae</taxon>
        <taxon>Streptophyta</taxon>
        <taxon>Embryophyta</taxon>
        <taxon>Tracheophyta</taxon>
        <taxon>Spermatophyta</taxon>
        <taxon>Magnoliopsida</taxon>
        <taxon>Liliopsida</taxon>
        <taxon>Zingiberales</taxon>
        <taxon>Musaceae</taxon>
        <taxon>Musa</taxon>
    </lineage>
</organism>
<dbReference type="Proteomes" id="UP000012960">
    <property type="component" value="Unplaced"/>
</dbReference>
<accession>A0A804HPE9</accession>
<reference evidence="2" key="1">
    <citation type="submission" date="2021-05" db="UniProtKB">
        <authorList>
            <consortium name="EnsemblPlants"/>
        </authorList>
    </citation>
    <scope>IDENTIFICATION</scope>
    <source>
        <strain evidence="2">subsp. malaccensis</strain>
    </source>
</reference>
<feature type="compositionally biased region" description="Pro residues" evidence="1">
    <location>
        <begin position="1"/>
        <end position="10"/>
    </location>
</feature>
<keyword evidence="3" id="KW-1185">Reference proteome</keyword>
<dbReference type="InParanoid" id="A0A804HPE9"/>
<sequence length="30" mass="3594">MNGGNPPPIAFPVRTQNTQREREREREAWR</sequence>
<feature type="region of interest" description="Disordered" evidence="1">
    <location>
        <begin position="1"/>
        <end position="30"/>
    </location>
</feature>
<evidence type="ECO:0000313" key="3">
    <source>
        <dbReference type="Proteomes" id="UP000012960"/>
    </source>
</evidence>
<evidence type="ECO:0000313" key="2">
    <source>
        <dbReference type="EnsemblPlants" id="Ma01_p02250.1"/>
    </source>
</evidence>
<proteinExistence type="predicted"/>
<evidence type="ECO:0000256" key="1">
    <source>
        <dbReference type="SAM" id="MobiDB-lite"/>
    </source>
</evidence>
<feature type="compositionally biased region" description="Basic and acidic residues" evidence="1">
    <location>
        <begin position="19"/>
        <end position="30"/>
    </location>
</feature>
<dbReference type="AlphaFoldDB" id="A0A804HPE9"/>
<name>A0A804HPE9_MUSAM</name>
<dbReference type="EnsemblPlants" id="Ma01_t02250.1">
    <property type="protein sequence ID" value="Ma01_p02250.1"/>
    <property type="gene ID" value="Ma01_g02250"/>
</dbReference>